<reference evidence="1 2" key="1">
    <citation type="submission" date="2018-08" db="EMBL/GenBank/DDBJ databases">
        <authorList>
            <person name="Khan S.A."/>
            <person name="Jeon C.O."/>
            <person name="Chun B.H."/>
            <person name="Jeong S.E."/>
        </authorList>
    </citation>
    <scope>NUCLEOTIDE SEQUENCE [LARGE SCALE GENOMIC DNA]</scope>
    <source>
        <strain evidence="1 2">S-16</strain>
    </source>
</reference>
<reference evidence="1 2" key="2">
    <citation type="submission" date="2018-12" db="EMBL/GenBank/DDBJ databases">
        <title>Rhizobacter gummiphilus sp. nov., a rubber-degrading bacterium isolated from the soil of a botanical garden in Japan.</title>
        <authorList>
            <person name="Shunsuke S.S."/>
        </authorList>
    </citation>
    <scope>NUCLEOTIDE SEQUENCE [LARGE SCALE GENOMIC DNA]</scope>
    <source>
        <strain evidence="1 2">S-16</strain>
    </source>
</reference>
<sequence>MDYPAFLTANALEFLNSRGLPQEELSRLAHKQGFEDALLLLTSSPVHGIATATSDIDLICISTQAVSRAQMATQIHHQGQHVELLPFCAADVETSFAAWSALARCDLPDLLAGYQRWDATNPVRRKYLERLVYGVELRGGTPFVSHLGSTAHIVAAADFDTLQQAHACAWLAARAGETHAARGYLLNACLSAMSVLLSLGGWVVSNKKWTLRRWTLAQGGGMDILDAALQRTASRLWAALTEPATHTSRSLDLLDQLRADLARLLTQGPSAALHHPAPTEHLHSPMDARSAFIHGDAAWSRMESSAALPETPADLDGLRSLPPDHAQRLLRAVRCGEWACSLRAPDAVNTKEPADAAAQ</sequence>
<dbReference type="AlphaFoldDB" id="A0A3N7HI80"/>
<name>A0A3N7HI80_9BURK</name>
<evidence type="ECO:0000313" key="2">
    <source>
        <dbReference type="Proteomes" id="UP000267464"/>
    </source>
</evidence>
<protein>
    <recommendedName>
        <fullName evidence="3">Nucleotidyltransferase domain-containing protein</fullName>
    </recommendedName>
</protein>
<evidence type="ECO:0008006" key="3">
    <source>
        <dbReference type="Google" id="ProtNLM"/>
    </source>
</evidence>
<gene>
    <name evidence="1" type="ORF">DZC73_25215</name>
</gene>
<dbReference type="Proteomes" id="UP000267464">
    <property type="component" value="Unassembled WGS sequence"/>
</dbReference>
<dbReference type="Pfam" id="PF19464">
    <property type="entry name" value="DUF6001"/>
    <property type="match status" value="1"/>
</dbReference>
<dbReference type="RefSeq" id="WP_124543161.1">
    <property type="nucleotide sequence ID" value="NZ_QUSW01000009.1"/>
</dbReference>
<evidence type="ECO:0000313" key="1">
    <source>
        <dbReference type="EMBL" id="RQP21748.1"/>
    </source>
</evidence>
<accession>A0A3N7HI80</accession>
<dbReference type="InterPro" id="IPR046043">
    <property type="entry name" value="DUF6001"/>
</dbReference>
<proteinExistence type="predicted"/>
<organism evidence="1 2">
    <name type="scientific">Piscinibacter terrae</name>
    <dbReference type="NCBI Taxonomy" id="2496871"/>
    <lineage>
        <taxon>Bacteria</taxon>
        <taxon>Pseudomonadati</taxon>
        <taxon>Pseudomonadota</taxon>
        <taxon>Betaproteobacteria</taxon>
        <taxon>Burkholderiales</taxon>
        <taxon>Sphaerotilaceae</taxon>
        <taxon>Piscinibacter</taxon>
    </lineage>
</organism>
<dbReference type="OrthoDB" id="6977106at2"/>
<comment type="caution">
    <text evidence="1">The sequence shown here is derived from an EMBL/GenBank/DDBJ whole genome shotgun (WGS) entry which is preliminary data.</text>
</comment>
<dbReference type="EMBL" id="QUSW01000009">
    <property type="protein sequence ID" value="RQP21748.1"/>
    <property type="molecule type" value="Genomic_DNA"/>
</dbReference>
<keyword evidence="2" id="KW-1185">Reference proteome</keyword>